<reference evidence="2 3" key="1">
    <citation type="submission" date="2019-09" db="EMBL/GenBank/DDBJ databases">
        <title>Isolation and complete genome sequencing of Methylocystis species.</title>
        <authorList>
            <person name="Rumah B.L."/>
            <person name="Stead C.E."/>
            <person name="Stevens B.C."/>
            <person name="Minton N.P."/>
            <person name="Grosse-Honebrink A."/>
            <person name="Zhang Y."/>
        </authorList>
    </citation>
    <scope>NUCLEOTIDE SEQUENCE [LARGE SCALE GENOMIC DNA]</scope>
    <source>
        <strain evidence="2 3">BRCS2</strain>
    </source>
</reference>
<sequence length="187" mass="20990">MRPMGLMQTQALLARLFTDADLRRAFFDDPQRTLRGFDLSEDEATALAALDKGEVEEFARCLLGKRALDARKVLPLTAKALGPDFDRLSREAIVGPPPPGRHRADAAALARLLTSRKLSPGWIGDLARFEMAFVAAARPGVVLRRFAWPVNDVTRQLLAGAPVDVRPRRRFGIWLRAPGRKLYWRMF</sequence>
<dbReference type="Proteomes" id="UP000422569">
    <property type="component" value="Chromosome"/>
</dbReference>
<dbReference type="Pfam" id="PF26136">
    <property type="entry name" value="SCO6045_C"/>
    <property type="match status" value="1"/>
</dbReference>
<dbReference type="KEGG" id="mpar:F7D14_16955"/>
<gene>
    <name evidence="2" type="ORF">F7D14_16955</name>
</gene>
<organism evidence="2 3">
    <name type="scientific">Methylocystis parvus</name>
    <dbReference type="NCBI Taxonomy" id="134"/>
    <lineage>
        <taxon>Bacteria</taxon>
        <taxon>Pseudomonadati</taxon>
        <taxon>Pseudomonadota</taxon>
        <taxon>Alphaproteobacteria</taxon>
        <taxon>Hyphomicrobiales</taxon>
        <taxon>Methylocystaceae</taxon>
        <taxon>Methylocystis</taxon>
    </lineage>
</organism>
<keyword evidence="3" id="KW-1185">Reference proteome</keyword>
<dbReference type="RefSeq" id="WP_016920977.1">
    <property type="nucleotide sequence ID" value="NZ_CP044331.1"/>
</dbReference>
<proteinExistence type="predicted"/>
<dbReference type="AlphaFoldDB" id="A0A6B8M8S7"/>
<dbReference type="NCBIfam" id="NF038399">
    <property type="entry name" value="NH_RiPP_Os17"/>
    <property type="match status" value="1"/>
</dbReference>
<evidence type="ECO:0000313" key="2">
    <source>
        <dbReference type="EMBL" id="QGM99006.1"/>
    </source>
</evidence>
<feature type="domain" description="SCO6045-like C-terminal" evidence="1">
    <location>
        <begin position="50"/>
        <end position="113"/>
    </location>
</feature>
<dbReference type="EMBL" id="CP044331">
    <property type="protein sequence ID" value="QGM99006.1"/>
    <property type="molecule type" value="Genomic_DNA"/>
</dbReference>
<name>A0A6B8M8S7_9HYPH</name>
<accession>A0A6B8M8S7</accession>
<evidence type="ECO:0000313" key="3">
    <source>
        <dbReference type="Proteomes" id="UP000422569"/>
    </source>
</evidence>
<evidence type="ECO:0000259" key="1">
    <source>
        <dbReference type="Pfam" id="PF26136"/>
    </source>
</evidence>
<dbReference type="InterPro" id="IPR058711">
    <property type="entry name" value="SCO6045-like_C"/>
</dbReference>
<protein>
    <recommendedName>
        <fullName evidence="1">SCO6045-like C-terminal domain-containing protein</fullName>
    </recommendedName>
</protein>